<accession>A0A0B0NVM0</accession>
<feature type="region of interest" description="Disordered" evidence="7">
    <location>
        <begin position="1"/>
        <end position="23"/>
    </location>
</feature>
<keyword evidence="4 6" id="KW-0175">Coiled coil</keyword>
<evidence type="ECO:0000256" key="5">
    <source>
        <dbReference type="ARBA" id="ARBA00023089"/>
    </source>
</evidence>
<sequence length="317" mass="35188">MSGRNRGPPPIPMKGPPHAGLLPPVHEHPYARGLGPMPPHPALLDEIREPQFVLGPRGFPPHPAIIEERLGVQLQEIQALLADNQRLAATHVALKQELEAAQHELKQMSHYADSLRAEKDVQMREMYEKSVRLEADLRELEAMRAELVKVNGDIKQLSAVKQDLTGQVQVMGQDLTRLTGELQRAPVLKTEIENLKQELQRARAAIEYEKKGYAENYEHGQVMEKKLISMARELEKLRAEVANAEKRTRAGGGTGANPAVSGYNANYGNPEAGYTGNTYHVNYGMNPVQGGVDVYRQYGPASGSWGAYDMQRAQGHR</sequence>
<dbReference type="EMBL" id="KN410867">
    <property type="protein sequence ID" value="KHG18567.1"/>
    <property type="molecule type" value="Genomic_DNA"/>
</dbReference>
<comment type="similarity">
    <text evidence="1">Belongs to the FLX family.</text>
</comment>
<dbReference type="GO" id="GO:0009908">
    <property type="term" value="P:flower development"/>
    <property type="evidence" value="ECO:0007669"/>
    <property type="project" value="UniProtKB-KW"/>
</dbReference>
<evidence type="ECO:0000256" key="3">
    <source>
        <dbReference type="ARBA" id="ARBA00022782"/>
    </source>
</evidence>
<dbReference type="InterPro" id="IPR040353">
    <property type="entry name" value="FLX/FLX-like"/>
</dbReference>
<dbReference type="OrthoDB" id="1928946at2759"/>
<dbReference type="EMBL" id="KN410867">
    <property type="protein sequence ID" value="KHG18568.1"/>
    <property type="molecule type" value="Genomic_DNA"/>
</dbReference>
<dbReference type="KEGG" id="gab:108483134"/>
<keyword evidence="2" id="KW-0217">Developmental protein</keyword>
<protein>
    <submittedName>
        <fullName evidence="8">Intracellular protein transport protein USO1</fullName>
    </submittedName>
</protein>
<dbReference type="PANTHER" id="PTHR33405">
    <property type="entry name" value="PROTEIN FLX-LIKE 2"/>
    <property type="match status" value="1"/>
</dbReference>
<evidence type="ECO:0000256" key="1">
    <source>
        <dbReference type="ARBA" id="ARBA00005405"/>
    </source>
</evidence>
<keyword evidence="5" id="KW-0287">Flowering</keyword>
<evidence type="ECO:0000313" key="9">
    <source>
        <dbReference type="Proteomes" id="UP000032142"/>
    </source>
</evidence>
<feature type="coiled-coil region" evidence="6">
    <location>
        <begin position="185"/>
        <end position="247"/>
    </location>
</feature>
<gene>
    <name evidence="8" type="ORF">F383_04179</name>
</gene>
<reference evidence="8" key="1">
    <citation type="submission" date="2014-09" db="EMBL/GenBank/DDBJ databases">
        <title>G. arboreum L. cv. AKA8401 A2 genome assembly version 1.0.</title>
        <authorList>
            <person name="Mudge J."/>
            <person name="Ramaraj T."/>
            <person name="Lindquist I.E."/>
            <person name="Bharti A.K."/>
            <person name="Sundararajan A."/>
            <person name="Cameron C.T."/>
            <person name="Woodward J.E."/>
            <person name="May G.D."/>
            <person name="Brubaker C."/>
            <person name="Broadhvest J."/>
            <person name="Wilkins T.A."/>
        </authorList>
    </citation>
    <scope>NUCLEOTIDE SEQUENCE</scope>
</reference>
<dbReference type="PANTHER" id="PTHR33405:SF7">
    <property type="entry name" value="PROTEIN FLX-LIKE 1"/>
    <property type="match status" value="1"/>
</dbReference>
<evidence type="ECO:0000256" key="6">
    <source>
        <dbReference type="SAM" id="Coils"/>
    </source>
</evidence>
<organism evidence="8 9">
    <name type="scientific">Gossypium arboreum</name>
    <name type="common">Tree cotton</name>
    <name type="synonym">Gossypium nanking</name>
    <dbReference type="NCBI Taxonomy" id="29729"/>
    <lineage>
        <taxon>Eukaryota</taxon>
        <taxon>Viridiplantae</taxon>
        <taxon>Streptophyta</taxon>
        <taxon>Embryophyta</taxon>
        <taxon>Tracheophyta</taxon>
        <taxon>Spermatophyta</taxon>
        <taxon>Magnoliopsida</taxon>
        <taxon>eudicotyledons</taxon>
        <taxon>Gunneridae</taxon>
        <taxon>Pentapetalae</taxon>
        <taxon>rosids</taxon>
        <taxon>malvids</taxon>
        <taxon>Malvales</taxon>
        <taxon>Malvaceae</taxon>
        <taxon>Malvoideae</taxon>
        <taxon>Gossypium</taxon>
    </lineage>
</organism>
<evidence type="ECO:0000256" key="7">
    <source>
        <dbReference type="SAM" id="MobiDB-lite"/>
    </source>
</evidence>
<dbReference type="OMA" id="KSHACHE"/>
<evidence type="ECO:0000256" key="4">
    <source>
        <dbReference type="ARBA" id="ARBA00023054"/>
    </source>
</evidence>
<evidence type="ECO:0000313" key="8">
    <source>
        <dbReference type="EMBL" id="KHG18568.1"/>
    </source>
</evidence>
<name>A0A0B0NVM0_GOSAR</name>
<evidence type="ECO:0000256" key="2">
    <source>
        <dbReference type="ARBA" id="ARBA00022473"/>
    </source>
</evidence>
<proteinExistence type="inferred from homology"/>
<dbReference type="Proteomes" id="UP000032142">
    <property type="component" value="Unassembled WGS sequence"/>
</dbReference>
<keyword evidence="9" id="KW-1185">Reference proteome</keyword>
<dbReference type="AlphaFoldDB" id="A0A0B0NVM0"/>
<feature type="coiled-coil region" evidence="6">
    <location>
        <begin position="77"/>
        <end position="160"/>
    </location>
</feature>
<keyword evidence="3" id="KW-0221">Differentiation</keyword>
<reference evidence="9" key="2">
    <citation type="submission" date="2014-09" db="EMBL/GenBank/DDBJ databases">
        <authorList>
            <person name="Mudge J."/>
            <person name="Ramaraj T."/>
            <person name="Lindquist I.E."/>
            <person name="Bharti A.K."/>
            <person name="Sundararajan A."/>
            <person name="Cameron C.T."/>
            <person name="Woodward J.E."/>
            <person name="May G.D."/>
            <person name="Brubaker C."/>
            <person name="Broadhvest J."/>
            <person name="Wilkins T.A."/>
        </authorList>
    </citation>
    <scope>NUCLEOTIDE SEQUENCE</scope>
    <source>
        <strain evidence="9">cv. AKA8401</strain>
    </source>
</reference>
<dbReference type="GO" id="GO:0030154">
    <property type="term" value="P:cell differentiation"/>
    <property type="evidence" value="ECO:0007669"/>
    <property type="project" value="UniProtKB-KW"/>
</dbReference>